<dbReference type="Pfam" id="PF13561">
    <property type="entry name" value="adh_short_C2"/>
    <property type="match status" value="1"/>
</dbReference>
<evidence type="ECO:0000313" key="4">
    <source>
        <dbReference type="Proteomes" id="UP000561681"/>
    </source>
</evidence>
<dbReference type="InterPro" id="IPR020904">
    <property type="entry name" value="Sc_DH/Rdtase_CS"/>
</dbReference>
<name>A0A7W7IX26_9FLAO</name>
<gene>
    <name evidence="3" type="ORF">HNP37_001778</name>
</gene>
<evidence type="ECO:0000256" key="2">
    <source>
        <dbReference type="ARBA" id="ARBA00023002"/>
    </source>
</evidence>
<dbReference type="PANTHER" id="PTHR42898">
    <property type="entry name" value="TROPINONE REDUCTASE"/>
    <property type="match status" value="1"/>
</dbReference>
<dbReference type="EMBL" id="JACHLD010000002">
    <property type="protein sequence ID" value="MBB4801717.1"/>
    <property type="molecule type" value="Genomic_DNA"/>
</dbReference>
<dbReference type="InterPro" id="IPR002347">
    <property type="entry name" value="SDR_fam"/>
</dbReference>
<evidence type="ECO:0000313" key="3">
    <source>
        <dbReference type="EMBL" id="MBB4801717.1"/>
    </source>
</evidence>
<evidence type="ECO:0000256" key="1">
    <source>
        <dbReference type="ARBA" id="ARBA00006484"/>
    </source>
</evidence>
<dbReference type="FunFam" id="3.40.50.720:FF:000084">
    <property type="entry name" value="Short-chain dehydrogenase reductase"/>
    <property type="match status" value="1"/>
</dbReference>
<dbReference type="EC" id="1.1.1.206" evidence="3"/>
<sequence length="254" mass="27742">MGNWDLNNKRALVTGGTKGIGKATVIELAELGAQVLFTGRDEKTVELVEQELRALGHQVFGLKADVTSTDHRHKVKDWIDSRWKSLDILVNNAGINIRKPTLDYLESEYRQLLEVNLIAPFELSRLLHQYLKGTTVGVVINVASVAGIMDARTGAPYGISKSGLIHLGRSLANEWATDNIRVNTVSPWFTRTPATESVLTNQEKLEKIISRTPLGRVANDKEIASVIAFLAMDKASFVNGQNIVVDGGASAAIL</sequence>
<dbReference type="InterPro" id="IPR036291">
    <property type="entry name" value="NAD(P)-bd_dom_sf"/>
</dbReference>
<proteinExistence type="inferred from homology"/>
<dbReference type="RefSeq" id="WP_184160431.1">
    <property type="nucleotide sequence ID" value="NZ_JACHLD010000002.1"/>
</dbReference>
<accession>A0A7W7IX26</accession>
<dbReference type="InterPro" id="IPR045000">
    <property type="entry name" value="TR"/>
</dbReference>
<organism evidence="3 4">
    <name type="scientific">Flavobacterium nitrogenifigens</name>
    <dbReference type="NCBI Taxonomy" id="1617283"/>
    <lineage>
        <taxon>Bacteria</taxon>
        <taxon>Pseudomonadati</taxon>
        <taxon>Bacteroidota</taxon>
        <taxon>Flavobacteriia</taxon>
        <taxon>Flavobacteriales</taxon>
        <taxon>Flavobacteriaceae</taxon>
        <taxon>Flavobacterium</taxon>
    </lineage>
</organism>
<dbReference type="PROSITE" id="PS00061">
    <property type="entry name" value="ADH_SHORT"/>
    <property type="match status" value="1"/>
</dbReference>
<dbReference type="PANTHER" id="PTHR42898:SF6">
    <property type="entry name" value="NADP-DEPENDENT MANNITOL DEHYDROGENASE"/>
    <property type="match status" value="1"/>
</dbReference>
<comment type="similarity">
    <text evidence="1">Belongs to the short-chain dehydrogenases/reductases (SDR) family.</text>
</comment>
<dbReference type="PRINTS" id="PR00081">
    <property type="entry name" value="GDHRDH"/>
</dbReference>
<reference evidence="3 4" key="1">
    <citation type="submission" date="2020-08" db="EMBL/GenBank/DDBJ databases">
        <title>Functional genomics of gut bacteria from endangered species of beetles.</title>
        <authorList>
            <person name="Carlos-Shanley C."/>
        </authorList>
    </citation>
    <scope>NUCLEOTIDE SEQUENCE [LARGE SCALE GENOMIC DNA]</scope>
    <source>
        <strain evidence="3 4">S00142</strain>
    </source>
</reference>
<keyword evidence="4" id="KW-1185">Reference proteome</keyword>
<dbReference type="SUPFAM" id="SSF51735">
    <property type="entry name" value="NAD(P)-binding Rossmann-fold domains"/>
    <property type="match status" value="1"/>
</dbReference>
<dbReference type="PRINTS" id="PR00080">
    <property type="entry name" value="SDRFAMILY"/>
</dbReference>
<dbReference type="GO" id="GO:0050356">
    <property type="term" value="F:tropine dehydrogenase activity"/>
    <property type="evidence" value="ECO:0007669"/>
    <property type="project" value="UniProtKB-EC"/>
</dbReference>
<comment type="caution">
    <text evidence="3">The sequence shown here is derived from an EMBL/GenBank/DDBJ whole genome shotgun (WGS) entry which is preliminary data.</text>
</comment>
<dbReference type="Gene3D" id="3.40.50.720">
    <property type="entry name" value="NAD(P)-binding Rossmann-like Domain"/>
    <property type="match status" value="1"/>
</dbReference>
<keyword evidence="2 3" id="KW-0560">Oxidoreductase</keyword>
<dbReference type="NCBIfam" id="NF006693">
    <property type="entry name" value="PRK09242.1"/>
    <property type="match status" value="1"/>
</dbReference>
<protein>
    <submittedName>
        <fullName evidence="3">Tropinone reductase 1</fullName>
        <ecNumber evidence="3">1.1.1.206</ecNumber>
    </submittedName>
</protein>
<dbReference type="AlphaFoldDB" id="A0A7W7IX26"/>
<dbReference type="Proteomes" id="UP000561681">
    <property type="component" value="Unassembled WGS sequence"/>
</dbReference>